<gene>
    <name evidence="1" type="ORF">PAMC26577_27210</name>
</gene>
<accession>A0A242MG98</accession>
<proteinExistence type="predicted"/>
<sequence>MTSSTLSPALGELSANWLRLFTETCEMLTATTEVVKVRTTRLVMAGPLPNERDRTEFSLMSREKSEAANESLQAMGSGFIGLSMGLAMATSKHIWATSAAAADLASSRSAAQFLERQAALVKVAAASPANPLQLASSATRVVQESLAPIHGRATANAKRLGAL</sequence>
<evidence type="ECO:0008006" key="3">
    <source>
        <dbReference type="Google" id="ProtNLM"/>
    </source>
</evidence>
<organism evidence="1 2">
    <name type="scientific">Caballeronia sordidicola</name>
    <name type="common">Burkholderia sordidicola</name>
    <dbReference type="NCBI Taxonomy" id="196367"/>
    <lineage>
        <taxon>Bacteria</taxon>
        <taxon>Pseudomonadati</taxon>
        <taxon>Pseudomonadota</taxon>
        <taxon>Betaproteobacteria</taxon>
        <taxon>Burkholderiales</taxon>
        <taxon>Burkholderiaceae</taxon>
        <taxon>Caballeronia</taxon>
    </lineage>
</organism>
<dbReference type="RefSeq" id="WP_236873657.1">
    <property type="nucleotide sequence ID" value="NZ_MSRG01000023.1"/>
</dbReference>
<reference evidence="1 2" key="1">
    <citation type="submission" date="2017-03" db="EMBL/GenBank/DDBJ databases">
        <title>Genome analysis of strain PAMC 26577.</title>
        <authorList>
            <person name="Oh H.-M."/>
            <person name="Yang J.-A."/>
        </authorList>
    </citation>
    <scope>NUCLEOTIDE SEQUENCE [LARGE SCALE GENOMIC DNA]</scope>
    <source>
        <strain evidence="1 2">PAMC 26577</strain>
    </source>
</reference>
<name>A0A242MG98_CABSO</name>
<evidence type="ECO:0000313" key="2">
    <source>
        <dbReference type="Proteomes" id="UP000195221"/>
    </source>
</evidence>
<dbReference type="AlphaFoldDB" id="A0A242MG98"/>
<comment type="caution">
    <text evidence="1">The sequence shown here is derived from an EMBL/GenBank/DDBJ whole genome shotgun (WGS) entry which is preliminary data.</text>
</comment>
<dbReference type="Proteomes" id="UP000195221">
    <property type="component" value="Unassembled WGS sequence"/>
</dbReference>
<dbReference type="NCBIfam" id="NF045536">
    <property type="entry name" value="phasin_PhaP6"/>
    <property type="match status" value="1"/>
</dbReference>
<dbReference type="InterPro" id="IPR053785">
    <property type="entry name" value="PhaP6-like"/>
</dbReference>
<dbReference type="EMBL" id="NBTZ01000109">
    <property type="protein sequence ID" value="OTP70315.1"/>
    <property type="molecule type" value="Genomic_DNA"/>
</dbReference>
<evidence type="ECO:0000313" key="1">
    <source>
        <dbReference type="EMBL" id="OTP70315.1"/>
    </source>
</evidence>
<protein>
    <recommendedName>
        <fullName evidence="3">Phasin family protein</fullName>
    </recommendedName>
</protein>